<evidence type="ECO:0000313" key="3">
    <source>
        <dbReference type="Proteomes" id="UP000278035"/>
    </source>
</evidence>
<keyword evidence="3" id="KW-1185">Reference proteome</keyword>
<protein>
    <submittedName>
        <fullName evidence="2">Uncharacterized protein</fullName>
    </submittedName>
</protein>
<dbReference type="Proteomes" id="UP000278035">
    <property type="component" value="Chromosome"/>
</dbReference>
<organism evidence="2 3">
    <name type="scientific">Shewanella livingstonensis</name>
    <dbReference type="NCBI Taxonomy" id="150120"/>
    <lineage>
        <taxon>Bacteria</taxon>
        <taxon>Pseudomonadati</taxon>
        <taxon>Pseudomonadota</taxon>
        <taxon>Gammaproteobacteria</taxon>
        <taxon>Alteromonadales</taxon>
        <taxon>Shewanellaceae</taxon>
        <taxon>Shewanella</taxon>
    </lineage>
</organism>
<name>A0A3G8LPW9_9GAMM</name>
<reference evidence="3" key="1">
    <citation type="submission" date="2018-11" db="EMBL/GenBank/DDBJ databases">
        <title>Shewanella sp. M2.</title>
        <authorList>
            <person name="Hwang Y.J."/>
            <person name="Hwang C.Y."/>
        </authorList>
    </citation>
    <scope>NUCLEOTIDE SEQUENCE [LARGE SCALE GENOMIC DNA]</scope>
    <source>
        <strain evidence="3">LMG 19866</strain>
    </source>
</reference>
<sequence>MKYILPLVTLLSCAGSASAHQLAFNELTPVSTAIKTEITFELSEMDMIKQYHYRAQYFDIEKWMMSKQLTLHNDHAAATNGAPQSMNTRQMQQPEVEIDDLGGFHGVIDPFMKLQDNNVNSPDLNSVTNRINIAGLVAVSMCNAYASINIKDQNNNLMPKFIAPNSFLMGINPATAQQSDYRLTEGLTFSCVYKNVLKPRVRDSVREIKLQQPLLKKGG</sequence>
<dbReference type="AlphaFoldDB" id="A0A3G8LPW9"/>
<evidence type="ECO:0000256" key="1">
    <source>
        <dbReference type="SAM" id="SignalP"/>
    </source>
</evidence>
<dbReference type="EMBL" id="CP034015">
    <property type="protein sequence ID" value="AZG71559.1"/>
    <property type="molecule type" value="Genomic_DNA"/>
</dbReference>
<dbReference type="RefSeq" id="WP_124729202.1">
    <property type="nucleotide sequence ID" value="NZ_CBCSKC010000015.1"/>
</dbReference>
<keyword evidence="1" id="KW-0732">Signal</keyword>
<accession>A0A3G8LPW9</accession>
<proteinExistence type="predicted"/>
<gene>
    <name evidence="2" type="ORF">EGC82_01495</name>
</gene>
<evidence type="ECO:0000313" key="2">
    <source>
        <dbReference type="EMBL" id="AZG71559.1"/>
    </source>
</evidence>
<dbReference type="OrthoDB" id="6265780at2"/>
<dbReference type="KEGG" id="slj:EGC82_01495"/>
<feature type="chain" id="PRO_5018014452" evidence="1">
    <location>
        <begin position="20"/>
        <end position="219"/>
    </location>
</feature>
<feature type="signal peptide" evidence="1">
    <location>
        <begin position="1"/>
        <end position="19"/>
    </location>
</feature>